<protein>
    <submittedName>
        <fullName evidence="10">MscS family membrane protein</fullName>
    </submittedName>
</protein>
<evidence type="ECO:0000256" key="1">
    <source>
        <dbReference type="ARBA" id="ARBA00004651"/>
    </source>
</evidence>
<feature type="transmembrane region" description="Helical" evidence="7">
    <location>
        <begin position="172"/>
        <end position="190"/>
    </location>
</feature>
<dbReference type="GO" id="GO:0055085">
    <property type="term" value="P:transmembrane transport"/>
    <property type="evidence" value="ECO:0007669"/>
    <property type="project" value="InterPro"/>
</dbReference>
<dbReference type="OrthoDB" id="9809206at2"/>
<comment type="subcellular location">
    <subcellularLocation>
        <location evidence="1">Cell membrane</location>
        <topology evidence="1">Multi-pass membrane protein</topology>
    </subcellularLocation>
</comment>
<keyword evidence="5 7" id="KW-1133">Transmembrane helix</keyword>
<evidence type="ECO:0000259" key="8">
    <source>
        <dbReference type="Pfam" id="PF00924"/>
    </source>
</evidence>
<keyword evidence="4 7" id="KW-0812">Transmembrane</keyword>
<feature type="domain" description="Mechanosensitive ion channel MscS" evidence="8">
    <location>
        <begin position="192"/>
        <end position="259"/>
    </location>
</feature>
<dbReference type="Gene3D" id="3.30.70.100">
    <property type="match status" value="1"/>
</dbReference>
<dbReference type="InterPro" id="IPR006685">
    <property type="entry name" value="MscS_channel_2nd"/>
</dbReference>
<feature type="domain" description="Mechanosensitive ion channel MscS C-terminal" evidence="9">
    <location>
        <begin position="265"/>
        <end position="349"/>
    </location>
</feature>
<dbReference type="Pfam" id="PF21082">
    <property type="entry name" value="MS_channel_3rd"/>
    <property type="match status" value="1"/>
</dbReference>
<reference evidence="10 11" key="1">
    <citation type="submission" date="2016-10" db="EMBL/GenBank/DDBJ databases">
        <authorList>
            <person name="de Groot N.N."/>
        </authorList>
    </citation>
    <scope>NUCLEOTIDE SEQUENCE [LARGE SCALE GENOMIC DNA]</scope>
    <source>
        <strain evidence="10 11">DSM 2784</strain>
    </source>
</reference>
<dbReference type="Pfam" id="PF00924">
    <property type="entry name" value="MS_channel_2nd"/>
    <property type="match status" value="1"/>
</dbReference>
<dbReference type="SUPFAM" id="SSF82861">
    <property type="entry name" value="Mechanosensitive channel protein MscS (YggB), transmembrane region"/>
    <property type="match status" value="1"/>
</dbReference>
<gene>
    <name evidence="10" type="ORF">SAMN03080599_02967</name>
</gene>
<dbReference type="SUPFAM" id="SSF50182">
    <property type="entry name" value="Sm-like ribonucleoproteins"/>
    <property type="match status" value="1"/>
</dbReference>
<evidence type="ECO:0000259" key="9">
    <source>
        <dbReference type="Pfam" id="PF21082"/>
    </source>
</evidence>
<accession>A0A1G5S757</accession>
<evidence type="ECO:0000313" key="10">
    <source>
        <dbReference type="EMBL" id="SCZ81720.1"/>
    </source>
</evidence>
<dbReference type="AlphaFoldDB" id="A0A1G5S757"/>
<evidence type="ECO:0000256" key="3">
    <source>
        <dbReference type="ARBA" id="ARBA00022475"/>
    </source>
</evidence>
<dbReference type="Proteomes" id="UP000199208">
    <property type="component" value="Unassembled WGS sequence"/>
</dbReference>
<feature type="transmembrane region" description="Helical" evidence="7">
    <location>
        <begin position="20"/>
        <end position="42"/>
    </location>
</feature>
<evidence type="ECO:0000256" key="2">
    <source>
        <dbReference type="ARBA" id="ARBA00008017"/>
    </source>
</evidence>
<dbReference type="PANTHER" id="PTHR30566:SF5">
    <property type="entry name" value="MECHANOSENSITIVE ION CHANNEL PROTEIN 1, MITOCHONDRIAL-RELATED"/>
    <property type="match status" value="1"/>
</dbReference>
<dbReference type="InterPro" id="IPR010920">
    <property type="entry name" value="LSM_dom_sf"/>
</dbReference>
<dbReference type="PANTHER" id="PTHR30566">
    <property type="entry name" value="YNAI-RELATED MECHANOSENSITIVE ION CHANNEL"/>
    <property type="match status" value="1"/>
</dbReference>
<keyword evidence="11" id="KW-1185">Reference proteome</keyword>
<name>A0A1G5S757_9FIRM</name>
<comment type="similarity">
    <text evidence="2">Belongs to the MscS (TC 1.A.23) family.</text>
</comment>
<evidence type="ECO:0000313" key="11">
    <source>
        <dbReference type="Proteomes" id="UP000199208"/>
    </source>
</evidence>
<dbReference type="SUPFAM" id="SSF82689">
    <property type="entry name" value="Mechanosensitive channel protein MscS (YggB), C-terminal domain"/>
    <property type="match status" value="1"/>
</dbReference>
<proteinExistence type="inferred from homology"/>
<keyword evidence="3" id="KW-1003">Cell membrane</keyword>
<dbReference type="Gene3D" id="2.30.30.60">
    <property type="match status" value="1"/>
</dbReference>
<dbReference type="RefSeq" id="WP_092592834.1">
    <property type="nucleotide sequence ID" value="NZ_FMWL01000021.1"/>
</dbReference>
<keyword evidence="6 7" id="KW-0472">Membrane</keyword>
<dbReference type="InterPro" id="IPR011014">
    <property type="entry name" value="MscS_channel_TM-2"/>
</dbReference>
<dbReference type="Gene3D" id="1.10.287.1260">
    <property type="match status" value="1"/>
</dbReference>
<sequence>MSGIMSSLASALSLGSVQSFHLWSGLIAVGIIFVFIAGHKLFERILFKLLRVAAKKLESEVFDSIVKAFEKPLKYLFVFLGLYLAYKYLMLRYIPLAAASGFMDKLMRVVVILTLATGLYNLETVYSSVLFKLDDRLNLGSTVLVKQLTVKVIRAVIMVLAIGMAASEFFDVNGFIAGLGIAGLAFAMAAKDTLGNMIAGMTLIMDRPYDIGEWVSCSGVEGEVEELSFRSTRIRTATKEVVVVPNSIMASNPISNFTRRGIRRIRFTLGVTYDAGPEDLENLRDRIMAYLDTENMILPDGRIVRFDQFGASSLDVLVNCYVNTNDLALFFEIRESVQLNVMKIMKEVGTSPAFPSLSVYMEPAEAAKSS</sequence>
<dbReference type="STRING" id="1120920.SAMN03080599_02967"/>
<evidence type="ECO:0000256" key="4">
    <source>
        <dbReference type="ARBA" id="ARBA00022692"/>
    </source>
</evidence>
<dbReference type="GO" id="GO:0005886">
    <property type="term" value="C:plasma membrane"/>
    <property type="evidence" value="ECO:0007669"/>
    <property type="project" value="UniProtKB-SubCell"/>
</dbReference>
<organism evidence="10 11">
    <name type="scientific">Acidaminobacter hydrogenoformans DSM 2784</name>
    <dbReference type="NCBI Taxonomy" id="1120920"/>
    <lineage>
        <taxon>Bacteria</taxon>
        <taxon>Bacillati</taxon>
        <taxon>Bacillota</taxon>
        <taxon>Clostridia</taxon>
        <taxon>Peptostreptococcales</taxon>
        <taxon>Acidaminobacteraceae</taxon>
        <taxon>Acidaminobacter</taxon>
    </lineage>
</organism>
<evidence type="ECO:0000256" key="6">
    <source>
        <dbReference type="ARBA" id="ARBA00023136"/>
    </source>
</evidence>
<evidence type="ECO:0000256" key="7">
    <source>
        <dbReference type="SAM" id="Phobius"/>
    </source>
</evidence>
<evidence type="ECO:0000256" key="5">
    <source>
        <dbReference type="ARBA" id="ARBA00022989"/>
    </source>
</evidence>
<dbReference type="InterPro" id="IPR023408">
    <property type="entry name" value="MscS_beta-dom_sf"/>
</dbReference>
<feature type="transmembrane region" description="Helical" evidence="7">
    <location>
        <begin position="148"/>
        <end position="166"/>
    </location>
</feature>
<feature type="transmembrane region" description="Helical" evidence="7">
    <location>
        <begin position="106"/>
        <end position="127"/>
    </location>
</feature>
<dbReference type="InterPro" id="IPR011066">
    <property type="entry name" value="MscS_channel_C_sf"/>
</dbReference>
<dbReference type="InterPro" id="IPR049278">
    <property type="entry name" value="MS_channel_C"/>
</dbReference>
<dbReference type="EMBL" id="FMWL01000021">
    <property type="protein sequence ID" value="SCZ81720.1"/>
    <property type="molecule type" value="Genomic_DNA"/>
</dbReference>
<feature type="transmembrane region" description="Helical" evidence="7">
    <location>
        <begin position="75"/>
        <end position="94"/>
    </location>
</feature>